<dbReference type="InterPro" id="IPR036513">
    <property type="entry name" value="STAS_dom_sf"/>
</dbReference>
<dbReference type="EMBL" id="SACP01000026">
    <property type="protein sequence ID" value="RVU14846.1"/>
    <property type="molecule type" value="Genomic_DNA"/>
</dbReference>
<feature type="transmembrane region" description="Helical" evidence="5">
    <location>
        <begin position="84"/>
        <end position="104"/>
    </location>
</feature>
<feature type="transmembrane region" description="Helical" evidence="5">
    <location>
        <begin position="350"/>
        <end position="371"/>
    </location>
</feature>
<feature type="transmembrane region" description="Helical" evidence="5">
    <location>
        <begin position="216"/>
        <end position="236"/>
    </location>
</feature>
<accession>A0A437NXT9</accession>
<keyword evidence="4 5" id="KW-0472">Membrane</keyword>
<dbReference type="Gene3D" id="2.60.120.10">
    <property type="entry name" value="Jelly Rolls"/>
    <property type="match status" value="1"/>
</dbReference>
<dbReference type="Pfam" id="PF00027">
    <property type="entry name" value="cNMP_binding"/>
    <property type="match status" value="1"/>
</dbReference>
<dbReference type="InterPro" id="IPR018488">
    <property type="entry name" value="cNMP-bd_CS"/>
</dbReference>
<dbReference type="Pfam" id="PF00916">
    <property type="entry name" value="Sulfate_transp"/>
    <property type="match status" value="1"/>
</dbReference>
<dbReference type="OrthoDB" id="9771198at2"/>
<reference evidence="8 9" key="1">
    <citation type="submission" date="2019-01" db="EMBL/GenBank/DDBJ databases">
        <authorList>
            <person name="Chen W.-M."/>
        </authorList>
    </citation>
    <scope>NUCLEOTIDE SEQUENCE [LARGE SCALE GENOMIC DNA]</scope>
    <source>
        <strain evidence="8 9">TER-1</strain>
    </source>
</reference>
<evidence type="ECO:0000313" key="9">
    <source>
        <dbReference type="Proteomes" id="UP000286997"/>
    </source>
</evidence>
<keyword evidence="9" id="KW-1185">Reference proteome</keyword>
<dbReference type="SUPFAM" id="SSF51206">
    <property type="entry name" value="cAMP-binding domain-like"/>
    <property type="match status" value="1"/>
</dbReference>
<protein>
    <submittedName>
        <fullName evidence="8">Cyclic nucleotide-binding domain-containing protein</fullName>
    </submittedName>
</protein>
<evidence type="ECO:0000256" key="5">
    <source>
        <dbReference type="SAM" id="Phobius"/>
    </source>
</evidence>
<keyword evidence="3 5" id="KW-1133">Transmembrane helix</keyword>
<comment type="subcellular location">
    <subcellularLocation>
        <location evidence="1">Membrane</location>
        <topology evidence="1">Multi-pass membrane protein</topology>
    </subcellularLocation>
</comment>
<dbReference type="InterPro" id="IPR002645">
    <property type="entry name" value="STAS_dom"/>
</dbReference>
<dbReference type="InterPro" id="IPR014710">
    <property type="entry name" value="RmlC-like_jellyroll"/>
</dbReference>
<evidence type="ECO:0000256" key="4">
    <source>
        <dbReference type="ARBA" id="ARBA00023136"/>
    </source>
</evidence>
<dbReference type="PANTHER" id="PTHR43310">
    <property type="entry name" value="SULFATE TRANSPORTER YBAR-RELATED"/>
    <property type="match status" value="1"/>
</dbReference>
<evidence type="ECO:0000256" key="1">
    <source>
        <dbReference type="ARBA" id="ARBA00004141"/>
    </source>
</evidence>
<dbReference type="CDD" id="cd00038">
    <property type="entry name" value="CAP_ED"/>
    <property type="match status" value="1"/>
</dbReference>
<keyword evidence="2 5" id="KW-0812">Transmembrane</keyword>
<dbReference type="SUPFAM" id="SSF52091">
    <property type="entry name" value="SpoIIaa-like"/>
    <property type="match status" value="1"/>
</dbReference>
<dbReference type="SMART" id="SM00100">
    <property type="entry name" value="cNMP"/>
    <property type="match status" value="1"/>
</dbReference>
<feature type="transmembrane region" description="Helical" evidence="5">
    <location>
        <begin position="407"/>
        <end position="437"/>
    </location>
</feature>
<proteinExistence type="predicted"/>
<feature type="transmembrane region" description="Helical" evidence="5">
    <location>
        <begin position="192"/>
        <end position="209"/>
    </location>
</feature>
<feature type="transmembrane region" description="Helical" evidence="5">
    <location>
        <begin position="116"/>
        <end position="139"/>
    </location>
</feature>
<evidence type="ECO:0000256" key="2">
    <source>
        <dbReference type="ARBA" id="ARBA00022692"/>
    </source>
</evidence>
<evidence type="ECO:0000259" key="6">
    <source>
        <dbReference type="PROSITE" id="PS50042"/>
    </source>
</evidence>
<dbReference type="InterPro" id="IPR000595">
    <property type="entry name" value="cNMP-bd_dom"/>
</dbReference>
<feature type="transmembrane region" description="Helical" evidence="5">
    <location>
        <begin position="151"/>
        <end position="172"/>
    </location>
</feature>
<dbReference type="InterPro" id="IPR052706">
    <property type="entry name" value="Membrane-Transporter-like"/>
</dbReference>
<dbReference type="PROSITE" id="PS50042">
    <property type="entry name" value="CNMP_BINDING_3"/>
    <property type="match status" value="1"/>
</dbReference>
<organism evidence="8 9">
    <name type="scientific">Methylobacterium oryzihabitans</name>
    <dbReference type="NCBI Taxonomy" id="2499852"/>
    <lineage>
        <taxon>Bacteria</taxon>
        <taxon>Pseudomonadati</taxon>
        <taxon>Pseudomonadota</taxon>
        <taxon>Alphaproteobacteria</taxon>
        <taxon>Hyphomicrobiales</taxon>
        <taxon>Methylobacteriaceae</taxon>
        <taxon>Methylobacterium</taxon>
    </lineage>
</organism>
<name>A0A437NXT9_9HYPH</name>
<dbReference type="PROSITE" id="PS50801">
    <property type="entry name" value="STAS"/>
    <property type="match status" value="1"/>
</dbReference>
<feature type="transmembrane region" description="Helical" evidence="5">
    <location>
        <begin position="60"/>
        <end position="77"/>
    </location>
</feature>
<dbReference type="InterPro" id="IPR011547">
    <property type="entry name" value="SLC26A/SulP_dom"/>
</dbReference>
<evidence type="ECO:0000259" key="7">
    <source>
        <dbReference type="PROSITE" id="PS50801"/>
    </source>
</evidence>
<feature type="transmembrane region" description="Helical" evidence="5">
    <location>
        <begin position="282"/>
        <end position="302"/>
    </location>
</feature>
<dbReference type="CDD" id="cd07042">
    <property type="entry name" value="STAS_SulP_like_sulfate_transporter"/>
    <property type="match status" value="1"/>
</dbReference>
<dbReference type="RefSeq" id="WP_127732937.1">
    <property type="nucleotide sequence ID" value="NZ_SACP01000026.1"/>
</dbReference>
<dbReference type="InterPro" id="IPR018490">
    <property type="entry name" value="cNMP-bd_dom_sf"/>
</dbReference>
<dbReference type="PROSITE" id="PS00888">
    <property type="entry name" value="CNMP_BINDING_1"/>
    <property type="match status" value="1"/>
</dbReference>
<evidence type="ECO:0000256" key="3">
    <source>
        <dbReference type="ARBA" id="ARBA00022989"/>
    </source>
</evidence>
<dbReference type="PANTHER" id="PTHR43310:SF2">
    <property type="entry name" value="SLC26A_SULP TRANSPORTER DOMAIN-CONTAINING PROTEIN"/>
    <property type="match status" value="1"/>
</dbReference>
<feature type="transmembrane region" description="Helical" evidence="5">
    <location>
        <begin position="383"/>
        <end position="401"/>
    </location>
</feature>
<feature type="domain" description="STAS" evidence="7">
    <location>
        <begin position="478"/>
        <end position="575"/>
    </location>
</feature>
<dbReference type="Gene3D" id="3.30.750.24">
    <property type="entry name" value="STAS domain"/>
    <property type="match status" value="1"/>
</dbReference>
<gene>
    <name evidence="8" type="ORF">EOE48_21505</name>
</gene>
<dbReference type="PROSITE" id="PS00889">
    <property type="entry name" value="CNMP_BINDING_2"/>
    <property type="match status" value="1"/>
</dbReference>
<dbReference type="Pfam" id="PF01740">
    <property type="entry name" value="STAS"/>
    <property type="match status" value="1"/>
</dbReference>
<feature type="domain" description="Cyclic nucleotide-binding" evidence="6">
    <location>
        <begin position="606"/>
        <end position="701"/>
    </location>
</feature>
<sequence>MSTGVSSAPAGVSRRAAGAGWGLRTAVAALVVTILLVVELVGFMQLIYSGPLAPSRATGLSAMLLAFVSGSLVFAVIRRGVPVTHTFIGAAAVVQAAIAASVAERLAATGVTDPEVIAAGVLLACGLATLATSLVFLLLGTLRASLLAQLLPYPVLTGFLGGVGLLFVEGGVQSGAPHAGPLDLSAAADPGFLARLGLTLAVGLLTFGLSRHFRHWAVLPGVILATVAAVHGGLWWSGIGLPAAQAAGWLLDPFPSGSLLRLPAGLGGGFDPDVLVPLLPKILTQALVAVIIQILYVLSVELELQRDLDIDRTFVASGAANLLGSLFGSTAMGMGRTPTVLLHNLGGGNWLGWSLTVGAMAMLLVFGAAPLAMLPRPLAGGTLVFLGLNLLTALGGTLRTLPLWESVVALAVCAGTTAFGAASGFLIGIALAILIFAARYARIPAVRLAQTGAERTSSVIRAPEVARALREASRHTAIYTLQGYLFFLNAQAIYRRAGTEDDLCTLVLDFRDCVGLDSSALLVFRKMAQLARQRGFDLLLVHLAPEVEAQVRRSGLSALPHLRVADTLDHALRTAEDRLLARIGVAARPEAADFAGQIGRTLNCTVGAIDLTPYLAVETLGAGDTLVRQGEAADALYFVESGLVSIELEVAGRANLRLRTMAAGTVIGEVAMLQGGRRTATAVAETACRLGRLDRTALDRMERERPDLALVVQRFLIVELASKLFDTTRLLEAETR</sequence>
<evidence type="ECO:0000313" key="8">
    <source>
        <dbReference type="EMBL" id="RVU14846.1"/>
    </source>
</evidence>
<comment type="caution">
    <text evidence="8">The sequence shown here is derived from an EMBL/GenBank/DDBJ whole genome shotgun (WGS) entry which is preliminary data.</text>
</comment>
<feature type="transmembrane region" description="Helical" evidence="5">
    <location>
        <begin position="21"/>
        <end position="48"/>
    </location>
</feature>
<dbReference type="Proteomes" id="UP000286997">
    <property type="component" value="Unassembled WGS sequence"/>
</dbReference>
<dbReference type="AlphaFoldDB" id="A0A437NXT9"/>
<dbReference type="GO" id="GO:0016020">
    <property type="term" value="C:membrane"/>
    <property type="evidence" value="ECO:0007669"/>
    <property type="project" value="UniProtKB-SubCell"/>
</dbReference>
<feature type="transmembrane region" description="Helical" evidence="5">
    <location>
        <begin position="314"/>
        <end position="335"/>
    </location>
</feature>